<dbReference type="InterPro" id="IPR025711">
    <property type="entry name" value="PepSY"/>
</dbReference>
<dbReference type="Pfam" id="PF13670">
    <property type="entry name" value="PepSY_2"/>
    <property type="match status" value="1"/>
</dbReference>
<name>A0A0P1E7U2_9RHOB</name>
<evidence type="ECO:0000313" key="3">
    <source>
        <dbReference type="Proteomes" id="UP000050786"/>
    </source>
</evidence>
<dbReference type="Proteomes" id="UP000050786">
    <property type="component" value="Unassembled WGS sequence"/>
</dbReference>
<protein>
    <recommendedName>
        <fullName evidence="1">PepSY domain-containing protein</fullName>
    </recommendedName>
</protein>
<feature type="domain" description="PepSY" evidence="1">
    <location>
        <begin position="13"/>
        <end position="82"/>
    </location>
</feature>
<keyword evidence="3" id="KW-1185">Reference proteome</keyword>
<evidence type="ECO:0000313" key="2">
    <source>
        <dbReference type="EMBL" id="CUH45041.1"/>
    </source>
</evidence>
<gene>
    <name evidence="2" type="ORF">RUM4293_03951</name>
</gene>
<sequence>METLKLLTLTGLIATAPVLALANVGLGDKLGTTESDIRTALEAQGYEIEEIEFEDGEIEVELIKDGVETELVLSETDGMVTAIELEEDDD</sequence>
<reference evidence="3" key="1">
    <citation type="submission" date="2015-09" db="EMBL/GenBank/DDBJ databases">
        <authorList>
            <person name="Rodrigo-Torres L."/>
            <person name="Arahal D.R."/>
        </authorList>
    </citation>
    <scope>NUCLEOTIDE SEQUENCE [LARGE SCALE GENOMIC DNA]</scope>
    <source>
        <strain evidence="3">CECT 4293</strain>
    </source>
</reference>
<accession>A0A0P1E7U2</accession>
<proteinExistence type="predicted"/>
<dbReference type="EMBL" id="CYPS01000064">
    <property type="protein sequence ID" value="CUH45041.1"/>
    <property type="molecule type" value="Genomic_DNA"/>
</dbReference>
<dbReference type="RefSeq" id="WP_058274978.1">
    <property type="nucleotide sequence ID" value="NZ_CYPS01000064.1"/>
</dbReference>
<organism evidence="2 3">
    <name type="scientific">Ruegeria atlantica</name>
    <dbReference type="NCBI Taxonomy" id="81569"/>
    <lineage>
        <taxon>Bacteria</taxon>
        <taxon>Pseudomonadati</taxon>
        <taxon>Pseudomonadota</taxon>
        <taxon>Alphaproteobacteria</taxon>
        <taxon>Rhodobacterales</taxon>
        <taxon>Roseobacteraceae</taxon>
        <taxon>Ruegeria</taxon>
    </lineage>
</organism>
<evidence type="ECO:0000259" key="1">
    <source>
        <dbReference type="Pfam" id="PF13670"/>
    </source>
</evidence>
<dbReference type="AlphaFoldDB" id="A0A0P1E7U2"/>